<evidence type="ECO:0000256" key="5">
    <source>
        <dbReference type="ARBA" id="ARBA00023242"/>
    </source>
</evidence>
<keyword evidence="7" id="KW-0812">Transmembrane</keyword>
<dbReference type="PANTHER" id="PTHR33057">
    <property type="entry name" value="TRANSCRIPTION REPRESSOR OFP7-RELATED"/>
    <property type="match status" value="1"/>
</dbReference>
<dbReference type="NCBIfam" id="TIGR01568">
    <property type="entry name" value="A_thal_3678"/>
    <property type="match status" value="1"/>
</dbReference>
<evidence type="ECO:0000256" key="4">
    <source>
        <dbReference type="ARBA" id="ARBA00023163"/>
    </source>
</evidence>
<dbReference type="Pfam" id="PF04844">
    <property type="entry name" value="Ovate"/>
    <property type="match status" value="1"/>
</dbReference>
<evidence type="ECO:0000256" key="2">
    <source>
        <dbReference type="ARBA" id="ARBA00022491"/>
    </source>
</evidence>
<evidence type="ECO:0000259" key="8">
    <source>
        <dbReference type="PROSITE" id="PS51754"/>
    </source>
</evidence>
<keyword evidence="11" id="KW-1185">Reference proteome</keyword>
<gene>
    <name evidence="9" type="ORF">GLYMA_01G200600</name>
</gene>
<dbReference type="EMBL" id="CM000834">
    <property type="protein sequence ID" value="KRH77233.1"/>
    <property type="molecule type" value="Genomic_DNA"/>
</dbReference>
<dbReference type="OrthoDB" id="689980at2759"/>
<keyword evidence="4 6" id="KW-0804">Transcription</keyword>
<proteinExistence type="predicted"/>
<dbReference type="InterPro" id="IPR006458">
    <property type="entry name" value="Ovate_C"/>
</dbReference>
<sequence>MELIILAFIFTFLFIFIMVALLRFAIVHFHISTFRLPFVHTDIEWPQPTPIADSIDYVANSTNSIVDSTNTVVDAFSTTSSPPMFEPRIIAVGERISAWEQCSNNPYEDFRQSIQELIEVYPELANSNNMNMLFFQYLEYNPESMHPYIVRAFTDFFFDLTLQGVV</sequence>
<feature type="domain" description="OVATE" evidence="8">
    <location>
        <begin position="99"/>
        <end position="159"/>
    </location>
</feature>
<evidence type="ECO:0000313" key="9">
    <source>
        <dbReference type="EMBL" id="KRH77233.1"/>
    </source>
</evidence>
<comment type="function">
    <text evidence="6">Transcriptional repressor that regulates multiple aspects of plant growth and development.</text>
</comment>
<dbReference type="GO" id="GO:0045892">
    <property type="term" value="P:negative regulation of DNA-templated transcription"/>
    <property type="evidence" value="ECO:0007669"/>
    <property type="project" value="UniProtKB-UniRule"/>
</dbReference>
<evidence type="ECO:0000256" key="7">
    <source>
        <dbReference type="SAM" id="Phobius"/>
    </source>
</evidence>
<name>A0A0R0LDL1_SOYBN</name>
<reference evidence="9 10" key="1">
    <citation type="journal article" date="2010" name="Nature">
        <title>Genome sequence of the palaeopolyploid soybean.</title>
        <authorList>
            <person name="Schmutz J."/>
            <person name="Cannon S.B."/>
            <person name="Schlueter J."/>
            <person name="Ma J."/>
            <person name="Mitros T."/>
            <person name="Nelson W."/>
            <person name="Hyten D.L."/>
            <person name="Song Q."/>
            <person name="Thelen J.J."/>
            <person name="Cheng J."/>
            <person name="Xu D."/>
            <person name="Hellsten U."/>
            <person name="May G.D."/>
            <person name="Yu Y."/>
            <person name="Sakurai T."/>
            <person name="Umezawa T."/>
            <person name="Bhattacharyya M.K."/>
            <person name="Sandhu D."/>
            <person name="Valliyodan B."/>
            <person name="Lindquist E."/>
            <person name="Peto M."/>
            <person name="Grant D."/>
            <person name="Shu S."/>
            <person name="Goodstein D."/>
            <person name="Barry K."/>
            <person name="Futrell-Griggs M."/>
            <person name="Abernathy B."/>
            <person name="Du J."/>
            <person name="Tian Z."/>
            <person name="Zhu L."/>
            <person name="Gill N."/>
            <person name="Joshi T."/>
            <person name="Libault M."/>
            <person name="Sethuraman A."/>
            <person name="Zhang X.-C."/>
            <person name="Shinozaki K."/>
            <person name="Nguyen H.T."/>
            <person name="Wing R.A."/>
            <person name="Cregan P."/>
            <person name="Specht J."/>
            <person name="Grimwood J."/>
            <person name="Rokhsar D."/>
            <person name="Stacey G."/>
            <person name="Shoemaker R.C."/>
            <person name="Jackson S.A."/>
        </authorList>
    </citation>
    <scope>NUCLEOTIDE SEQUENCE [LARGE SCALE GENOMIC DNA]</scope>
    <source>
        <strain evidence="10">cv. Williams 82</strain>
        <tissue evidence="9">Callus</tissue>
    </source>
</reference>
<evidence type="ECO:0000256" key="3">
    <source>
        <dbReference type="ARBA" id="ARBA00023015"/>
    </source>
</evidence>
<keyword evidence="7" id="KW-0472">Membrane</keyword>
<evidence type="ECO:0000256" key="6">
    <source>
        <dbReference type="RuleBase" id="RU367028"/>
    </source>
</evidence>
<comment type="subcellular location">
    <subcellularLocation>
        <location evidence="1 6">Nucleus</location>
    </subcellularLocation>
</comment>
<keyword evidence="3 6" id="KW-0805">Transcription regulation</keyword>
<dbReference type="Proteomes" id="UP000008827">
    <property type="component" value="Chromosome 1"/>
</dbReference>
<feature type="transmembrane region" description="Helical" evidence="7">
    <location>
        <begin position="6"/>
        <end position="26"/>
    </location>
</feature>
<reference evidence="9" key="3">
    <citation type="submission" date="2018-07" db="EMBL/GenBank/DDBJ databases">
        <title>WGS assembly of Glycine max.</title>
        <authorList>
            <person name="Schmutz J."/>
            <person name="Cannon S."/>
            <person name="Schlueter J."/>
            <person name="Ma J."/>
            <person name="Mitros T."/>
            <person name="Nelson W."/>
            <person name="Hyten D."/>
            <person name="Song Q."/>
            <person name="Thelen J."/>
            <person name="Cheng J."/>
            <person name="Xu D."/>
            <person name="Hellsten U."/>
            <person name="May G."/>
            <person name="Yu Y."/>
            <person name="Sakurai T."/>
            <person name="Umezawa T."/>
            <person name="Bhattacharyya M."/>
            <person name="Sandhu D."/>
            <person name="Valliyodan B."/>
            <person name="Lindquist E."/>
            <person name="Peto M."/>
            <person name="Grant D."/>
            <person name="Shu S."/>
            <person name="Goodstein D."/>
            <person name="Barry K."/>
            <person name="Futrell-Griggs M."/>
            <person name="Abernathy B."/>
            <person name="Du J."/>
            <person name="Tian Z."/>
            <person name="Zhu L."/>
            <person name="Gill N."/>
            <person name="Joshi T."/>
            <person name="Libault M."/>
            <person name="Sethuraman A."/>
            <person name="Zhang X."/>
            <person name="Shinozaki K."/>
            <person name="Nguyen H."/>
            <person name="Wing R."/>
            <person name="Cregan P."/>
            <person name="Specht J."/>
            <person name="Grimwood J."/>
            <person name="Rokhsar D."/>
            <person name="Stacey G."/>
            <person name="Shoemaker R."/>
            <person name="Jackson S."/>
        </authorList>
    </citation>
    <scope>NUCLEOTIDE SEQUENCE</scope>
    <source>
        <tissue evidence="9">Callus</tissue>
    </source>
</reference>
<keyword evidence="7" id="KW-1133">Transmembrane helix</keyword>
<dbReference type="InParanoid" id="A0A0R0LDL1"/>
<protein>
    <recommendedName>
        <fullName evidence="6">Transcription repressor</fullName>
    </recommendedName>
    <alternativeName>
        <fullName evidence="6">Ovate family protein</fullName>
    </alternativeName>
</protein>
<dbReference type="InterPro" id="IPR038933">
    <property type="entry name" value="Ovate"/>
</dbReference>
<keyword evidence="5 6" id="KW-0539">Nucleus</keyword>
<dbReference type="Gramene" id="KRH77233">
    <property type="protein sequence ID" value="KRH77233"/>
    <property type="gene ID" value="GLYMA_01G200600"/>
</dbReference>
<evidence type="ECO:0000256" key="1">
    <source>
        <dbReference type="ARBA" id="ARBA00004123"/>
    </source>
</evidence>
<dbReference type="PROSITE" id="PS51754">
    <property type="entry name" value="OVATE"/>
    <property type="match status" value="1"/>
</dbReference>
<reference evidence="10" key="2">
    <citation type="submission" date="2018-02" db="UniProtKB">
        <authorList>
            <consortium name="EnsemblPlants"/>
        </authorList>
    </citation>
    <scope>IDENTIFICATION</scope>
    <source>
        <strain evidence="10">Williams 82</strain>
    </source>
</reference>
<evidence type="ECO:0000313" key="11">
    <source>
        <dbReference type="Proteomes" id="UP000008827"/>
    </source>
</evidence>
<accession>A0A0R0LDL1</accession>
<dbReference type="EnsemblPlants" id="KRH77233">
    <property type="protein sequence ID" value="KRH77233"/>
    <property type="gene ID" value="GLYMA_01G200600"/>
</dbReference>
<dbReference type="PANTHER" id="PTHR33057:SF161">
    <property type="entry name" value="TRANSCRIPTION REPRESSOR"/>
    <property type="match status" value="1"/>
</dbReference>
<dbReference type="SMR" id="A0A0R0LDL1"/>
<organism evidence="9">
    <name type="scientific">Glycine max</name>
    <name type="common">Soybean</name>
    <name type="synonym">Glycine hispida</name>
    <dbReference type="NCBI Taxonomy" id="3847"/>
    <lineage>
        <taxon>Eukaryota</taxon>
        <taxon>Viridiplantae</taxon>
        <taxon>Streptophyta</taxon>
        <taxon>Embryophyta</taxon>
        <taxon>Tracheophyta</taxon>
        <taxon>Spermatophyta</taxon>
        <taxon>Magnoliopsida</taxon>
        <taxon>eudicotyledons</taxon>
        <taxon>Gunneridae</taxon>
        <taxon>Pentapetalae</taxon>
        <taxon>rosids</taxon>
        <taxon>fabids</taxon>
        <taxon>Fabales</taxon>
        <taxon>Fabaceae</taxon>
        <taxon>Papilionoideae</taxon>
        <taxon>50 kb inversion clade</taxon>
        <taxon>NPAAA clade</taxon>
        <taxon>indigoferoid/millettioid clade</taxon>
        <taxon>Phaseoleae</taxon>
        <taxon>Glycine</taxon>
        <taxon>Glycine subgen. Soja</taxon>
    </lineage>
</organism>
<dbReference type="AlphaFoldDB" id="A0A0R0LDL1"/>
<evidence type="ECO:0000313" key="10">
    <source>
        <dbReference type="EnsemblPlants" id="KRH77233"/>
    </source>
</evidence>
<dbReference type="GO" id="GO:0005634">
    <property type="term" value="C:nucleus"/>
    <property type="evidence" value="ECO:0007669"/>
    <property type="project" value="UniProtKB-SubCell"/>
</dbReference>
<keyword evidence="2 6" id="KW-0678">Repressor</keyword>